<feature type="domain" description="HTH cro/C1-type" evidence="2">
    <location>
        <begin position="16"/>
        <end position="70"/>
    </location>
</feature>
<dbReference type="RefSeq" id="WP_152837598.1">
    <property type="nucleotide sequence ID" value="NZ_WHUG01000003.1"/>
</dbReference>
<dbReference type="InterPro" id="IPR001387">
    <property type="entry name" value="Cro/C1-type_HTH"/>
</dbReference>
<comment type="caution">
    <text evidence="3">The sequence shown here is derived from an EMBL/GenBank/DDBJ whole genome shotgun (WGS) entry which is preliminary data.</text>
</comment>
<dbReference type="InterPro" id="IPR010982">
    <property type="entry name" value="Lambda_DNA-bd_dom_sf"/>
</dbReference>
<dbReference type="EMBL" id="WHUG01000003">
    <property type="protein sequence ID" value="MQA38147.1"/>
    <property type="molecule type" value="Genomic_DNA"/>
</dbReference>
<dbReference type="Gene3D" id="1.10.260.40">
    <property type="entry name" value="lambda repressor-like DNA-binding domains"/>
    <property type="match status" value="1"/>
</dbReference>
<dbReference type="Proteomes" id="UP000440498">
    <property type="component" value="Unassembled WGS sequence"/>
</dbReference>
<reference evidence="3 4" key="1">
    <citation type="submission" date="2019-10" db="EMBL/GenBank/DDBJ databases">
        <title>Two novel species isolated from a subtropical stream in China.</title>
        <authorList>
            <person name="Lu H."/>
        </authorList>
    </citation>
    <scope>NUCLEOTIDE SEQUENCE [LARGE SCALE GENOMIC DNA]</scope>
    <source>
        <strain evidence="3 4">FT29W</strain>
    </source>
</reference>
<evidence type="ECO:0000313" key="3">
    <source>
        <dbReference type="EMBL" id="MQA38147.1"/>
    </source>
</evidence>
<evidence type="ECO:0000259" key="2">
    <source>
        <dbReference type="PROSITE" id="PS50943"/>
    </source>
</evidence>
<dbReference type="PANTHER" id="PTHR36924">
    <property type="entry name" value="ANTITOXIN HIGA-1"/>
    <property type="match status" value="1"/>
</dbReference>
<organism evidence="3 4">
    <name type="scientific">Rugamonas aquatica</name>
    <dbReference type="NCBI Taxonomy" id="2743357"/>
    <lineage>
        <taxon>Bacteria</taxon>
        <taxon>Pseudomonadati</taxon>
        <taxon>Pseudomonadota</taxon>
        <taxon>Betaproteobacteria</taxon>
        <taxon>Burkholderiales</taxon>
        <taxon>Oxalobacteraceae</taxon>
        <taxon>Telluria group</taxon>
        <taxon>Rugamonas</taxon>
    </lineage>
</organism>
<evidence type="ECO:0000313" key="4">
    <source>
        <dbReference type="Proteomes" id="UP000440498"/>
    </source>
</evidence>
<dbReference type="NCBIfam" id="TIGR02607">
    <property type="entry name" value="antidote_HigA"/>
    <property type="match status" value="1"/>
</dbReference>
<dbReference type="PANTHER" id="PTHR36924:SF1">
    <property type="entry name" value="ANTITOXIN HIGA-1"/>
    <property type="match status" value="1"/>
</dbReference>
<protein>
    <submittedName>
        <fullName evidence="3">HigA family addiction module antidote protein</fullName>
    </submittedName>
</protein>
<dbReference type="Pfam" id="PF01381">
    <property type="entry name" value="HTH_3"/>
    <property type="match status" value="1"/>
</dbReference>
<keyword evidence="1" id="KW-0238">DNA-binding</keyword>
<keyword evidence="4" id="KW-1185">Reference proteome</keyword>
<name>A0A6A7MZI2_9BURK</name>
<evidence type="ECO:0000256" key="1">
    <source>
        <dbReference type="ARBA" id="ARBA00023125"/>
    </source>
</evidence>
<sequence length="101" mass="11105">MFKNGMRPVHPGEILLEDYIKPMGVSVRAVALALCVPYSRLSEITKGERGVTADTALRLERYFGSEAQGWLNLQSAYDLRVAETLAGKTIAKQIKPLALTV</sequence>
<dbReference type="GO" id="GO:0003677">
    <property type="term" value="F:DNA binding"/>
    <property type="evidence" value="ECO:0007669"/>
    <property type="project" value="UniProtKB-KW"/>
</dbReference>
<accession>A0A6A7MZI2</accession>
<dbReference type="InterPro" id="IPR013430">
    <property type="entry name" value="Toxin_antidote_HigA"/>
</dbReference>
<dbReference type="SMART" id="SM00530">
    <property type="entry name" value="HTH_XRE"/>
    <property type="match status" value="1"/>
</dbReference>
<dbReference type="AlphaFoldDB" id="A0A6A7MZI2"/>
<dbReference type="CDD" id="cd00093">
    <property type="entry name" value="HTH_XRE"/>
    <property type="match status" value="1"/>
</dbReference>
<dbReference type="PROSITE" id="PS50943">
    <property type="entry name" value="HTH_CROC1"/>
    <property type="match status" value="1"/>
</dbReference>
<dbReference type="SUPFAM" id="SSF47413">
    <property type="entry name" value="lambda repressor-like DNA-binding domains"/>
    <property type="match status" value="1"/>
</dbReference>
<gene>
    <name evidence="3" type="ORF">GEV02_08310</name>
</gene>
<proteinExistence type="predicted"/>